<evidence type="ECO:0000313" key="1">
    <source>
        <dbReference type="EMBL" id="KAI0062845.1"/>
    </source>
</evidence>
<proteinExistence type="predicted"/>
<reference evidence="1" key="2">
    <citation type="journal article" date="2022" name="New Phytol.">
        <title>Evolutionary transition to the ectomycorrhizal habit in the genomes of a hyperdiverse lineage of mushroom-forming fungi.</title>
        <authorList>
            <person name="Looney B."/>
            <person name="Miyauchi S."/>
            <person name="Morin E."/>
            <person name="Drula E."/>
            <person name="Courty P.E."/>
            <person name="Kohler A."/>
            <person name="Kuo A."/>
            <person name="LaButti K."/>
            <person name="Pangilinan J."/>
            <person name="Lipzen A."/>
            <person name="Riley R."/>
            <person name="Andreopoulos W."/>
            <person name="He G."/>
            <person name="Johnson J."/>
            <person name="Nolan M."/>
            <person name="Tritt A."/>
            <person name="Barry K.W."/>
            <person name="Grigoriev I.V."/>
            <person name="Nagy L.G."/>
            <person name="Hibbett D."/>
            <person name="Henrissat B."/>
            <person name="Matheny P.B."/>
            <person name="Labbe J."/>
            <person name="Martin F.M."/>
        </authorList>
    </citation>
    <scope>NUCLEOTIDE SEQUENCE</scope>
    <source>
        <strain evidence="1">HHB10654</strain>
    </source>
</reference>
<accession>A0ACB8T3P1</accession>
<organism evidence="1 2">
    <name type="scientific">Artomyces pyxidatus</name>
    <dbReference type="NCBI Taxonomy" id="48021"/>
    <lineage>
        <taxon>Eukaryota</taxon>
        <taxon>Fungi</taxon>
        <taxon>Dikarya</taxon>
        <taxon>Basidiomycota</taxon>
        <taxon>Agaricomycotina</taxon>
        <taxon>Agaricomycetes</taxon>
        <taxon>Russulales</taxon>
        <taxon>Auriscalpiaceae</taxon>
        <taxon>Artomyces</taxon>
    </lineage>
</organism>
<dbReference type="Proteomes" id="UP000814140">
    <property type="component" value="Unassembled WGS sequence"/>
</dbReference>
<dbReference type="EMBL" id="MU277205">
    <property type="protein sequence ID" value="KAI0062845.1"/>
    <property type="molecule type" value="Genomic_DNA"/>
</dbReference>
<protein>
    <submittedName>
        <fullName evidence="1">Pkinase-domain-containing protein</fullName>
    </submittedName>
</protein>
<sequence>MKDLRHFIHTIESRPELDTPFTSCGVDNMQRVSHGEWSDDVLEVTAGLGEGIGGMVQAVRDRRTGIAMARKTIVTREGPLKQLVRELSMITTLAHVNIIHFYGAYMSPSSSEVKVVMELCEGKSLEAVGERIRRRKGRVGEKVARVLADGILQGLAYLHSKRLIHRDIKPSNILFTRQGVVKLCDFGVSGELVQSVAGTFTGTVGYMAPERVLGRDYSIRADVWSAGLSILELVQNRFPYPADISAFDLVLYISENPPPQLEDEPNLHARWSDAMKDFLRLALTVDPAQRPIPRDMLLHSWITKVSKHKVDMTRWIAEVWSWDHDSSSSSPMST</sequence>
<name>A0ACB8T3P1_9AGAM</name>
<reference evidence="1" key="1">
    <citation type="submission" date="2021-03" db="EMBL/GenBank/DDBJ databases">
        <authorList>
            <consortium name="DOE Joint Genome Institute"/>
            <person name="Ahrendt S."/>
            <person name="Looney B.P."/>
            <person name="Miyauchi S."/>
            <person name="Morin E."/>
            <person name="Drula E."/>
            <person name="Courty P.E."/>
            <person name="Chicoki N."/>
            <person name="Fauchery L."/>
            <person name="Kohler A."/>
            <person name="Kuo A."/>
            <person name="Labutti K."/>
            <person name="Pangilinan J."/>
            <person name="Lipzen A."/>
            <person name="Riley R."/>
            <person name="Andreopoulos W."/>
            <person name="He G."/>
            <person name="Johnson J."/>
            <person name="Barry K.W."/>
            <person name="Grigoriev I.V."/>
            <person name="Nagy L."/>
            <person name="Hibbett D."/>
            <person name="Henrissat B."/>
            <person name="Matheny P.B."/>
            <person name="Labbe J."/>
            <person name="Martin F."/>
        </authorList>
    </citation>
    <scope>NUCLEOTIDE SEQUENCE</scope>
    <source>
        <strain evidence="1">HHB10654</strain>
    </source>
</reference>
<evidence type="ECO:0000313" key="2">
    <source>
        <dbReference type="Proteomes" id="UP000814140"/>
    </source>
</evidence>
<gene>
    <name evidence="1" type="ORF">BV25DRAFT_1802938</name>
</gene>
<keyword evidence="2" id="KW-1185">Reference proteome</keyword>
<comment type="caution">
    <text evidence="1">The sequence shown here is derived from an EMBL/GenBank/DDBJ whole genome shotgun (WGS) entry which is preliminary data.</text>
</comment>